<dbReference type="EC" id="1.3.3.4" evidence="4 11"/>
<keyword evidence="7 11" id="KW-0560">Oxidoreductase</keyword>
<accession>A0A1C7N397</accession>
<dbReference type="UniPathway" id="UPA00251">
    <property type="reaction ID" value="UER00324"/>
</dbReference>
<dbReference type="Pfam" id="PF01593">
    <property type="entry name" value="Amino_oxidase"/>
    <property type="match status" value="1"/>
</dbReference>
<name>A0A1C7N397_9FUNG</name>
<dbReference type="InParanoid" id="A0A1C7N397"/>
<dbReference type="GO" id="GO:0004729">
    <property type="term" value="F:oxygen-dependent protoporphyrinogen oxidase activity"/>
    <property type="evidence" value="ECO:0007669"/>
    <property type="project" value="UniProtKB-UniRule"/>
</dbReference>
<evidence type="ECO:0000256" key="8">
    <source>
        <dbReference type="ARBA" id="ARBA00023133"/>
    </source>
</evidence>
<dbReference type="Gene3D" id="3.50.50.60">
    <property type="entry name" value="FAD/NAD(P)-binding domain"/>
    <property type="match status" value="1"/>
</dbReference>
<keyword evidence="9 11" id="KW-0627">Porphyrin biosynthesis</keyword>
<evidence type="ECO:0000256" key="6">
    <source>
        <dbReference type="ARBA" id="ARBA00022827"/>
    </source>
</evidence>
<reference evidence="13 14" key="1">
    <citation type="submission" date="2016-03" db="EMBL/GenBank/DDBJ databases">
        <title>Choanephora cucurbitarum.</title>
        <authorList>
            <person name="Min B."/>
            <person name="Park H."/>
            <person name="Park J.-H."/>
            <person name="Shin H.-D."/>
            <person name="Choi I.-G."/>
        </authorList>
    </citation>
    <scope>NUCLEOTIDE SEQUENCE [LARGE SCALE GENOMIC DNA]</scope>
    <source>
        <strain evidence="13 14">KUS-F28377</strain>
    </source>
</reference>
<evidence type="ECO:0000256" key="5">
    <source>
        <dbReference type="ARBA" id="ARBA00022630"/>
    </source>
</evidence>
<comment type="pathway">
    <text evidence="2 11">Porphyrin-containing compound metabolism; protoporphyrin-IX biosynthesis; protoporphyrin-IX from protoporphyrinogen-IX: step 1/1.</text>
</comment>
<evidence type="ECO:0000256" key="4">
    <source>
        <dbReference type="ARBA" id="ARBA00012867"/>
    </source>
</evidence>
<comment type="caution">
    <text evidence="13">The sequence shown here is derived from an EMBL/GenBank/DDBJ whole genome shotgun (WGS) entry which is preliminary data.</text>
</comment>
<comment type="cofactor">
    <cofactor evidence="11">
        <name>FAD</name>
        <dbReference type="ChEBI" id="CHEBI:57692"/>
    </cofactor>
    <text evidence="11">Binds 1 FAD per subunit.</text>
</comment>
<evidence type="ECO:0000313" key="13">
    <source>
        <dbReference type="EMBL" id="OBZ83106.1"/>
    </source>
</evidence>
<dbReference type="GO" id="GO:0005743">
    <property type="term" value="C:mitochondrial inner membrane"/>
    <property type="evidence" value="ECO:0007669"/>
    <property type="project" value="UniProtKB-SubCell"/>
</dbReference>
<evidence type="ECO:0000313" key="14">
    <source>
        <dbReference type="Proteomes" id="UP000093000"/>
    </source>
</evidence>
<dbReference type="PANTHER" id="PTHR42923:SF3">
    <property type="entry name" value="PROTOPORPHYRINOGEN OXIDASE"/>
    <property type="match status" value="1"/>
</dbReference>
<evidence type="ECO:0000256" key="10">
    <source>
        <dbReference type="ARBA" id="ARBA00047554"/>
    </source>
</evidence>
<comment type="catalytic activity">
    <reaction evidence="10 11">
        <text>protoporphyrinogen IX + 3 O2 = protoporphyrin IX + 3 H2O2</text>
        <dbReference type="Rhea" id="RHEA:25576"/>
        <dbReference type="ChEBI" id="CHEBI:15379"/>
        <dbReference type="ChEBI" id="CHEBI:16240"/>
        <dbReference type="ChEBI" id="CHEBI:57306"/>
        <dbReference type="ChEBI" id="CHEBI:57307"/>
        <dbReference type="EC" id="1.3.3.4"/>
    </reaction>
</comment>
<comment type="similarity">
    <text evidence="3 11">Belongs to the protoporphyrinogen/coproporphyrinogen oxidase family. Protoporphyrinogen oxidase subfamily.</text>
</comment>
<keyword evidence="5 11" id="KW-0285">Flavoprotein</keyword>
<dbReference type="InterPro" id="IPR036188">
    <property type="entry name" value="FAD/NAD-bd_sf"/>
</dbReference>
<dbReference type="STRING" id="101091.A0A1C7N397"/>
<dbReference type="FunCoup" id="A0A1C7N397">
    <property type="interactions" value="244"/>
</dbReference>
<comment type="subcellular location">
    <subcellularLocation>
        <location evidence="11">Mitochondrion inner membrane</location>
    </subcellularLocation>
</comment>
<dbReference type="AlphaFoldDB" id="A0A1C7N397"/>
<dbReference type="SUPFAM" id="SSF51905">
    <property type="entry name" value="FAD/NAD(P)-binding domain"/>
    <property type="match status" value="1"/>
</dbReference>
<dbReference type="InterPro" id="IPR050464">
    <property type="entry name" value="Zeta_carotene_desat/Oxidored"/>
</dbReference>
<evidence type="ECO:0000256" key="2">
    <source>
        <dbReference type="ARBA" id="ARBA00005073"/>
    </source>
</evidence>
<sequence>MSNIAVLGGGISGLSAAYYLARLAPQTTKITLIEGKDRLGGWIKSRRVAPGKYTSQTELPPISTEKNSVLFEGGPRTLRPKGAGGTVMLEMIQHLGLDNDDLLAVPTTHPSAQNRYIYFNGEINQLPSSLSSALFNKPPVLKSVLLAGALESFRSSRFQQGQPKDGQEDESIYSFMERRFNQHAALHLMGAMTHGIYAGDVKQLSLQSTFRMLHEAERNYNGVIRGLMKGVNTETMRERGMAVRARDHRPEWFSQLEKMSVVGFKSGLESLPERLLTWLRQRPNVEILTNEPVESIHLLSNGKEGKIKTRSRELFVDHMISTLPSFTLDSLISSNRLPHLNHNPSVDVAVVNLAYPSDVKLAYDGFGFLTPHRDTPYPIPLPGTLGVIFDSNALSDQEKDYQPETTKLTAMIGGSDWEDAFGKTPIDQLDPDVAHDYACRIMRTFLNIDAKPTHAMVHLQKQCIPQYLVGHESRMRELHHALEKQYGQVLSVTGASYLGVSVPDCIKYSRMLVEELLVSGALGTRDKAVTGLGKTVQNNQELKDGARLSKGNTNVILKA</sequence>
<evidence type="ECO:0000256" key="1">
    <source>
        <dbReference type="ARBA" id="ARBA00002600"/>
    </source>
</evidence>
<dbReference type="InterPro" id="IPR002937">
    <property type="entry name" value="Amino_oxidase"/>
</dbReference>
<dbReference type="PANTHER" id="PTHR42923">
    <property type="entry name" value="PROTOPORPHYRINOGEN OXIDASE"/>
    <property type="match status" value="1"/>
</dbReference>
<dbReference type="OrthoDB" id="438553at2759"/>
<dbReference type="InterPro" id="IPR004572">
    <property type="entry name" value="Protoporphyrinogen_oxidase"/>
</dbReference>
<gene>
    <name evidence="13" type="primary">hem14</name>
    <name evidence="13" type="ORF">A0J61_08845</name>
</gene>
<keyword evidence="14" id="KW-1185">Reference proteome</keyword>
<dbReference type="SUPFAM" id="SSF54373">
    <property type="entry name" value="FAD-linked reductases, C-terminal domain"/>
    <property type="match status" value="1"/>
</dbReference>
<comment type="function">
    <text evidence="1 11">Catalyzes the 6-electron oxidation of protoporphyrinogen-IX to form protoporphyrin-IX.</text>
</comment>
<organism evidence="13 14">
    <name type="scientific">Choanephora cucurbitarum</name>
    <dbReference type="NCBI Taxonomy" id="101091"/>
    <lineage>
        <taxon>Eukaryota</taxon>
        <taxon>Fungi</taxon>
        <taxon>Fungi incertae sedis</taxon>
        <taxon>Mucoromycota</taxon>
        <taxon>Mucoromycotina</taxon>
        <taxon>Mucoromycetes</taxon>
        <taxon>Mucorales</taxon>
        <taxon>Mucorineae</taxon>
        <taxon>Choanephoraceae</taxon>
        <taxon>Choanephoroideae</taxon>
        <taxon>Choanephora</taxon>
    </lineage>
</organism>
<protein>
    <recommendedName>
        <fullName evidence="4 11">Protoporphyrinogen oxidase</fullName>
        <ecNumber evidence="4 11">1.3.3.4</ecNumber>
    </recommendedName>
</protein>
<evidence type="ECO:0000256" key="9">
    <source>
        <dbReference type="ARBA" id="ARBA00023244"/>
    </source>
</evidence>
<evidence type="ECO:0000259" key="12">
    <source>
        <dbReference type="Pfam" id="PF01593"/>
    </source>
</evidence>
<evidence type="ECO:0000256" key="3">
    <source>
        <dbReference type="ARBA" id="ARBA00010551"/>
    </source>
</evidence>
<feature type="domain" description="Amine oxidase" evidence="12">
    <location>
        <begin position="11"/>
        <end position="506"/>
    </location>
</feature>
<dbReference type="NCBIfam" id="TIGR00562">
    <property type="entry name" value="proto_IX_ox"/>
    <property type="match status" value="1"/>
</dbReference>
<dbReference type="Proteomes" id="UP000093000">
    <property type="component" value="Unassembled WGS sequence"/>
</dbReference>
<keyword evidence="6 11" id="KW-0274">FAD</keyword>
<proteinExistence type="inferred from homology"/>
<keyword evidence="8 11" id="KW-0350">Heme biosynthesis</keyword>
<dbReference type="EMBL" id="LUGH01000721">
    <property type="protein sequence ID" value="OBZ83106.1"/>
    <property type="molecule type" value="Genomic_DNA"/>
</dbReference>
<dbReference type="GO" id="GO:0006782">
    <property type="term" value="P:protoporphyrinogen IX biosynthetic process"/>
    <property type="evidence" value="ECO:0007669"/>
    <property type="project" value="UniProtKB-UniRule"/>
</dbReference>
<evidence type="ECO:0000256" key="11">
    <source>
        <dbReference type="RuleBase" id="RU367069"/>
    </source>
</evidence>
<evidence type="ECO:0000256" key="7">
    <source>
        <dbReference type="ARBA" id="ARBA00023002"/>
    </source>
</evidence>